<evidence type="ECO:0008006" key="4">
    <source>
        <dbReference type="Google" id="ProtNLM"/>
    </source>
</evidence>
<keyword evidence="3" id="KW-1185">Reference proteome</keyword>
<evidence type="ECO:0000313" key="3">
    <source>
        <dbReference type="Proteomes" id="UP001156601"/>
    </source>
</evidence>
<sequence>MKFKISKIATLFAFFSPITFLHAAPDVDCFYETYEVQVHVVECEYEASLEYFGIPNYNTYPNGSSSCPTENWRKVSLEKDITKVRVKTQVGSPPACGSLRISYDWNGTTNVGGVACDYWWREAENVQGTIEESGVRTETRTRRVCLPN</sequence>
<dbReference type="AlphaFoldDB" id="A0AA37SZF6"/>
<reference evidence="2" key="1">
    <citation type="journal article" date="2014" name="Int. J. Syst. Evol. Microbiol.">
        <title>Complete genome sequence of Corynebacterium casei LMG S-19264T (=DSM 44701T), isolated from a smear-ripened cheese.</title>
        <authorList>
            <consortium name="US DOE Joint Genome Institute (JGI-PGF)"/>
            <person name="Walter F."/>
            <person name="Albersmeier A."/>
            <person name="Kalinowski J."/>
            <person name="Ruckert C."/>
        </authorList>
    </citation>
    <scope>NUCLEOTIDE SEQUENCE</scope>
    <source>
        <strain evidence="2">NBRC 110023</strain>
    </source>
</reference>
<proteinExistence type="predicted"/>
<evidence type="ECO:0000313" key="2">
    <source>
        <dbReference type="EMBL" id="GLR71169.1"/>
    </source>
</evidence>
<keyword evidence="1" id="KW-0732">Signal</keyword>
<dbReference type="EMBL" id="BSOT01000005">
    <property type="protein sequence ID" value="GLR71169.1"/>
    <property type="molecule type" value="Genomic_DNA"/>
</dbReference>
<reference evidence="2" key="2">
    <citation type="submission" date="2023-01" db="EMBL/GenBank/DDBJ databases">
        <title>Draft genome sequence of Agaribacter marinus strain NBRC 110023.</title>
        <authorList>
            <person name="Sun Q."/>
            <person name="Mori K."/>
        </authorList>
    </citation>
    <scope>NUCLEOTIDE SEQUENCE</scope>
    <source>
        <strain evidence="2">NBRC 110023</strain>
    </source>
</reference>
<organism evidence="2 3">
    <name type="scientific">Agaribacter marinus</name>
    <dbReference type="NCBI Taxonomy" id="1431249"/>
    <lineage>
        <taxon>Bacteria</taxon>
        <taxon>Pseudomonadati</taxon>
        <taxon>Pseudomonadota</taxon>
        <taxon>Gammaproteobacteria</taxon>
        <taxon>Alteromonadales</taxon>
        <taxon>Alteromonadaceae</taxon>
        <taxon>Agaribacter</taxon>
    </lineage>
</organism>
<protein>
    <recommendedName>
        <fullName evidence="4">AA1-like domain-containing protein</fullName>
    </recommendedName>
</protein>
<comment type="caution">
    <text evidence="2">The sequence shown here is derived from an EMBL/GenBank/DDBJ whole genome shotgun (WGS) entry which is preliminary data.</text>
</comment>
<gene>
    <name evidence="2" type="ORF">GCM10007852_20770</name>
</gene>
<feature type="chain" id="PRO_5041272548" description="AA1-like domain-containing protein" evidence="1">
    <location>
        <begin position="24"/>
        <end position="148"/>
    </location>
</feature>
<accession>A0AA37SZF6</accession>
<feature type="signal peptide" evidence="1">
    <location>
        <begin position="1"/>
        <end position="23"/>
    </location>
</feature>
<evidence type="ECO:0000256" key="1">
    <source>
        <dbReference type="SAM" id="SignalP"/>
    </source>
</evidence>
<name>A0AA37SZF6_9ALTE</name>
<dbReference type="RefSeq" id="WP_284217465.1">
    <property type="nucleotide sequence ID" value="NZ_BSOT01000005.1"/>
</dbReference>
<dbReference type="Proteomes" id="UP001156601">
    <property type="component" value="Unassembled WGS sequence"/>
</dbReference>